<dbReference type="InterPro" id="IPR003779">
    <property type="entry name" value="CMD-like"/>
</dbReference>
<dbReference type="SUPFAM" id="SSF69118">
    <property type="entry name" value="AhpD-like"/>
    <property type="match status" value="1"/>
</dbReference>
<protein>
    <recommendedName>
        <fullName evidence="1">Carboxymuconolactone decarboxylase-like domain-containing protein</fullName>
    </recommendedName>
</protein>
<evidence type="ECO:0000313" key="3">
    <source>
        <dbReference type="Proteomes" id="UP000660729"/>
    </source>
</evidence>
<comment type="caution">
    <text evidence="2">The sequence shown here is derived from an EMBL/GenBank/DDBJ whole genome shotgun (WGS) entry which is preliminary data.</text>
</comment>
<dbReference type="GO" id="GO:0051920">
    <property type="term" value="F:peroxiredoxin activity"/>
    <property type="evidence" value="ECO:0007669"/>
    <property type="project" value="InterPro"/>
</dbReference>
<feature type="domain" description="Carboxymuconolactone decarboxylase-like" evidence="1">
    <location>
        <begin position="156"/>
        <end position="238"/>
    </location>
</feature>
<dbReference type="PANTHER" id="PTHR33930:SF2">
    <property type="entry name" value="BLR3452 PROTEIN"/>
    <property type="match status" value="1"/>
</dbReference>
<organism evidence="2 3">
    <name type="scientific">Pseudocercospora fuligena</name>
    <dbReference type="NCBI Taxonomy" id="685502"/>
    <lineage>
        <taxon>Eukaryota</taxon>
        <taxon>Fungi</taxon>
        <taxon>Dikarya</taxon>
        <taxon>Ascomycota</taxon>
        <taxon>Pezizomycotina</taxon>
        <taxon>Dothideomycetes</taxon>
        <taxon>Dothideomycetidae</taxon>
        <taxon>Mycosphaerellales</taxon>
        <taxon>Mycosphaerellaceae</taxon>
        <taxon>Pseudocercospora</taxon>
    </lineage>
</organism>
<dbReference type="InterPro" id="IPR029032">
    <property type="entry name" value="AhpD-like"/>
</dbReference>
<dbReference type="Proteomes" id="UP000660729">
    <property type="component" value="Unassembled WGS sequence"/>
</dbReference>
<evidence type="ECO:0000313" key="2">
    <source>
        <dbReference type="EMBL" id="KAF7195165.1"/>
    </source>
</evidence>
<dbReference type="OrthoDB" id="10250730at2759"/>
<keyword evidence="3" id="KW-1185">Reference proteome</keyword>
<dbReference type="AlphaFoldDB" id="A0A8H6RNP7"/>
<sequence length="246" mass="27325">MNEQDPKTALTSLGEEWSPAWQNVLDHCPAYLAAYIKLRSVPIHEQALSRKMQELVLLAIDASCTHLYRPGIEVHLQAAIKCGASPEEVVETLELSSAVGVHALAVGTPILVDALEERGQNLPSTLNPQQEKIKSRFVREKKWWNERLEQVLLLAPKFFEAYTEYTTLPIKEGHSQLSLKEKELIYCAIDSATTHLFEPGLTIHVRKVLDCGGSAEEIMEVFQLATLMGAQTVVAGAEALERALRS</sequence>
<feature type="domain" description="Carboxymuconolactone decarboxylase-like" evidence="1">
    <location>
        <begin position="29"/>
        <end position="98"/>
    </location>
</feature>
<proteinExistence type="predicted"/>
<reference evidence="2" key="1">
    <citation type="submission" date="2020-04" db="EMBL/GenBank/DDBJ databases">
        <title>Draft genome resource of the tomato pathogen Pseudocercospora fuligena.</title>
        <authorList>
            <person name="Zaccaron A."/>
        </authorList>
    </citation>
    <scope>NUCLEOTIDE SEQUENCE</scope>
    <source>
        <strain evidence="2">PF001</strain>
    </source>
</reference>
<dbReference type="PANTHER" id="PTHR33930">
    <property type="entry name" value="ALKYL HYDROPEROXIDE REDUCTASE AHPD"/>
    <property type="match status" value="1"/>
</dbReference>
<evidence type="ECO:0000259" key="1">
    <source>
        <dbReference type="Pfam" id="PF02627"/>
    </source>
</evidence>
<dbReference type="Pfam" id="PF02627">
    <property type="entry name" value="CMD"/>
    <property type="match status" value="2"/>
</dbReference>
<name>A0A8H6RNP7_9PEZI</name>
<accession>A0A8H6RNP7</accession>
<dbReference type="Gene3D" id="1.20.1290.10">
    <property type="entry name" value="AhpD-like"/>
    <property type="match status" value="1"/>
</dbReference>
<dbReference type="EMBL" id="JABCIY010000041">
    <property type="protein sequence ID" value="KAF7195165.1"/>
    <property type="molecule type" value="Genomic_DNA"/>
</dbReference>
<gene>
    <name evidence="2" type="ORF">HII31_03371</name>
</gene>